<reference evidence="1 2" key="1">
    <citation type="journal article" date="2014" name="Appl. Microbiol. Biotechnol.">
        <title>Transformable facultative thermophile Geobacillus stearothermophilus NUB3621 as a host strain for metabolic engineering.</title>
        <authorList>
            <person name="Blanchard K."/>
            <person name="Robic S."/>
            <person name="Matsumura I."/>
        </authorList>
    </citation>
    <scope>NUCLEOTIDE SEQUENCE [LARGE SCALE GENOMIC DNA]</scope>
    <source>
        <strain evidence="1 2">NUB3621</strain>
    </source>
</reference>
<dbReference type="Pfam" id="PF08963">
    <property type="entry name" value="DUF1878"/>
    <property type="match status" value="1"/>
</dbReference>
<dbReference type="InterPro" id="IPR015058">
    <property type="entry name" value="DUF1878"/>
</dbReference>
<comment type="caution">
    <text evidence="1">The sequence shown here is derived from an EMBL/GenBank/DDBJ whole genome shotgun (WGS) entry which is preliminary data.</text>
</comment>
<evidence type="ECO:0000313" key="1">
    <source>
        <dbReference type="EMBL" id="EZP78697.1"/>
    </source>
</evidence>
<dbReference type="RefSeq" id="WP_043903703.1">
    <property type="nucleotide sequence ID" value="NZ_CM002692.1"/>
</dbReference>
<dbReference type="AlphaFoldDB" id="A0ABC9VIK8"/>
<dbReference type="InterPro" id="IPR035945">
    <property type="entry name" value="YhaI-like_sf"/>
</dbReference>
<name>A0ABC9VIK8_9BACL</name>
<evidence type="ECO:0008006" key="3">
    <source>
        <dbReference type="Google" id="ProtNLM"/>
    </source>
</evidence>
<dbReference type="Proteomes" id="UP000023566">
    <property type="component" value="Chromosome"/>
</dbReference>
<sequence length="113" mass="13083">MGTLEERIAKLEFHQSLLMEMIDETKKPFYYLVIKANLTKKEVDEVLSLCKQLSEVYEKQKAEGLMVFTPLLIQFAGMLHPSLPLEQTVDALLKQQMFVPLMSEFKKLMKTVS</sequence>
<keyword evidence="2" id="KW-1185">Reference proteome</keyword>
<dbReference type="EMBL" id="AOTZ01000002">
    <property type="protein sequence ID" value="EZP78697.1"/>
    <property type="molecule type" value="Genomic_DNA"/>
</dbReference>
<evidence type="ECO:0000313" key="2">
    <source>
        <dbReference type="Proteomes" id="UP000023566"/>
    </source>
</evidence>
<dbReference type="Gene3D" id="1.10.3750.10">
    <property type="entry name" value="YhaI-like"/>
    <property type="match status" value="1"/>
</dbReference>
<dbReference type="SUPFAM" id="SSF109915">
    <property type="entry name" value="Hypothetical protein YhaI"/>
    <property type="match status" value="1"/>
</dbReference>
<accession>A0ABC9VIK8</accession>
<protein>
    <recommendedName>
        <fullName evidence="3">DUF1878 family protein</fullName>
    </recommendedName>
</protein>
<gene>
    <name evidence="1" type="ORF">H839_02476</name>
</gene>
<organism evidence="1 2">
    <name type="scientific">Parageobacillus genomosp. 1</name>
    <dbReference type="NCBI Taxonomy" id="1295642"/>
    <lineage>
        <taxon>Bacteria</taxon>
        <taxon>Bacillati</taxon>
        <taxon>Bacillota</taxon>
        <taxon>Bacilli</taxon>
        <taxon>Bacillales</taxon>
        <taxon>Anoxybacillaceae</taxon>
        <taxon>Parageobacillus</taxon>
    </lineage>
</organism>
<proteinExistence type="predicted"/>